<dbReference type="GO" id="GO:0004519">
    <property type="term" value="F:endonuclease activity"/>
    <property type="evidence" value="ECO:0007669"/>
    <property type="project" value="InterPro"/>
</dbReference>
<dbReference type="STRING" id="1703345.A3860_26705"/>
<dbReference type="GO" id="GO:0008270">
    <property type="term" value="F:zinc ion binding"/>
    <property type="evidence" value="ECO:0007669"/>
    <property type="project" value="InterPro"/>
</dbReference>
<organism evidence="2 3">
    <name type="scientific">Niastella vici</name>
    <dbReference type="NCBI Taxonomy" id="1703345"/>
    <lineage>
        <taxon>Bacteria</taxon>
        <taxon>Pseudomonadati</taxon>
        <taxon>Bacteroidota</taxon>
        <taxon>Chitinophagia</taxon>
        <taxon>Chitinophagales</taxon>
        <taxon>Chitinophagaceae</taxon>
        <taxon>Niastella</taxon>
    </lineage>
</organism>
<dbReference type="AlphaFoldDB" id="A0A1V9FX27"/>
<evidence type="ECO:0000313" key="3">
    <source>
        <dbReference type="Proteomes" id="UP000192796"/>
    </source>
</evidence>
<name>A0A1V9FX27_9BACT</name>
<accession>A0A1V9FX27</accession>
<dbReference type="Pfam" id="PF01844">
    <property type="entry name" value="HNH"/>
    <property type="match status" value="1"/>
</dbReference>
<reference evidence="2 3" key="1">
    <citation type="submission" date="2016-03" db="EMBL/GenBank/DDBJ databases">
        <title>Niastella vici sp. nov., isolated from farmland soil.</title>
        <authorList>
            <person name="Chen L."/>
            <person name="Wang D."/>
            <person name="Yang S."/>
            <person name="Wang G."/>
        </authorList>
    </citation>
    <scope>NUCLEOTIDE SEQUENCE [LARGE SCALE GENOMIC DNA]</scope>
    <source>
        <strain evidence="2 3">DJ57</strain>
    </source>
</reference>
<sequence length="286" mass="33193">MANATDIKWIKSVTRDEGAEWAYTEFSTGDIFPLNFSKNKKWYPTNYIKAQPGELMVLFQSLLPAGNREEGWYITHLVTPINRLIRRDGIPSHPYTRDVLVVGTPTIPYQVNKAIWSFFKCNRGQICTIETIEKRNQPGLAIVQKQNYVWHAFDNLLPDTDNAIDFVVSPTMEDDETFMEGAERAVLRTHKFYERDPKAIKKAKTLAKKENRLFCEACSFNFSTVYPELGDDFIECHHRQPIAIGGMRRTTVQDLAIVCSNCHRMLHRKYRGRYLLVDELKQLFFS</sequence>
<gene>
    <name evidence="2" type="ORF">A3860_26705</name>
</gene>
<proteinExistence type="predicted"/>
<evidence type="ECO:0000259" key="1">
    <source>
        <dbReference type="Pfam" id="PF01844"/>
    </source>
</evidence>
<dbReference type="OrthoDB" id="67788at2"/>
<protein>
    <recommendedName>
        <fullName evidence="1">HNH domain-containing protein</fullName>
    </recommendedName>
</protein>
<dbReference type="InterPro" id="IPR002711">
    <property type="entry name" value="HNH"/>
</dbReference>
<feature type="domain" description="HNH" evidence="1">
    <location>
        <begin position="215"/>
        <end position="268"/>
    </location>
</feature>
<dbReference type="Proteomes" id="UP000192796">
    <property type="component" value="Unassembled WGS sequence"/>
</dbReference>
<comment type="caution">
    <text evidence="2">The sequence shown here is derived from an EMBL/GenBank/DDBJ whole genome shotgun (WGS) entry which is preliminary data.</text>
</comment>
<dbReference type="GO" id="GO:0003676">
    <property type="term" value="F:nucleic acid binding"/>
    <property type="evidence" value="ECO:0007669"/>
    <property type="project" value="InterPro"/>
</dbReference>
<dbReference type="EMBL" id="LVYD01000048">
    <property type="protein sequence ID" value="OQP62902.1"/>
    <property type="molecule type" value="Genomic_DNA"/>
</dbReference>
<dbReference type="RefSeq" id="WP_081148347.1">
    <property type="nucleotide sequence ID" value="NZ_LVYD01000048.1"/>
</dbReference>
<keyword evidence="3" id="KW-1185">Reference proteome</keyword>
<evidence type="ECO:0000313" key="2">
    <source>
        <dbReference type="EMBL" id="OQP62902.1"/>
    </source>
</evidence>